<dbReference type="EMBL" id="SEWY01000005">
    <property type="protein sequence ID" value="TBH71195.1"/>
    <property type="molecule type" value="Genomic_DNA"/>
</dbReference>
<evidence type="ECO:0000313" key="4">
    <source>
        <dbReference type="EMBL" id="TBH71195.1"/>
    </source>
</evidence>
<dbReference type="PANTHER" id="PTHR37296:SF1">
    <property type="entry name" value="CONSERVED VIRULENCE FACTOR B"/>
    <property type="match status" value="1"/>
</dbReference>
<dbReference type="InterPro" id="IPR040764">
    <property type="entry name" value="CvfB_WH"/>
</dbReference>
<reference evidence="4 5" key="1">
    <citation type="submission" date="2019-02" db="EMBL/GenBank/DDBJ databases">
        <title>Genome of a new Bacteroidetes strain.</title>
        <authorList>
            <person name="Pitt A."/>
        </authorList>
    </citation>
    <scope>NUCLEOTIDE SEQUENCE [LARGE SCALE GENOMIC DNA]</scope>
    <source>
        <strain evidence="4 5">103A-SOEBACH</strain>
    </source>
</reference>
<name>A0A4Q9BBG2_9BACT</name>
<evidence type="ECO:0000259" key="2">
    <source>
        <dbReference type="Pfam" id="PF13509"/>
    </source>
</evidence>
<comment type="similarity">
    <text evidence="1">Belongs to the CvfB family.</text>
</comment>
<dbReference type="Proteomes" id="UP000293583">
    <property type="component" value="Unassembled WGS sequence"/>
</dbReference>
<dbReference type="InterPro" id="IPR012340">
    <property type="entry name" value="NA-bd_OB-fold"/>
</dbReference>
<keyword evidence="5" id="KW-1185">Reference proteome</keyword>
<proteinExistence type="inferred from homology"/>
<evidence type="ECO:0000313" key="5">
    <source>
        <dbReference type="Proteomes" id="UP000293583"/>
    </source>
</evidence>
<dbReference type="InterPro" id="IPR014464">
    <property type="entry name" value="CvfB_fam"/>
</dbReference>
<dbReference type="RefSeq" id="WP_130923810.1">
    <property type="nucleotide sequence ID" value="NZ_JAANOL010000001.1"/>
</dbReference>
<dbReference type="InterPro" id="IPR036388">
    <property type="entry name" value="WH-like_DNA-bd_sf"/>
</dbReference>
<protein>
    <submittedName>
        <fullName evidence="4">GntR family transcriptional regulator</fullName>
    </submittedName>
</protein>
<feature type="domain" description="Conserved virulence factor B-like winged helix" evidence="3">
    <location>
        <begin position="224"/>
        <end position="281"/>
    </location>
</feature>
<feature type="domain" description="Conserved virulence factor B first S1" evidence="2">
    <location>
        <begin position="7"/>
        <end position="65"/>
    </location>
</feature>
<dbReference type="InterPro" id="IPR039566">
    <property type="entry name" value="CvfB_S1_st"/>
</dbReference>
<dbReference type="Pfam" id="PF13509">
    <property type="entry name" value="S1_2"/>
    <property type="match status" value="1"/>
</dbReference>
<dbReference type="PIRSF" id="PIRSF012524">
    <property type="entry name" value="YitL_S1"/>
    <property type="match status" value="1"/>
</dbReference>
<dbReference type="OrthoDB" id="9801597at2"/>
<dbReference type="Gene3D" id="1.10.10.10">
    <property type="entry name" value="Winged helix-like DNA-binding domain superfamily/Winged helix DNA-binding domain"/>
    <property type="match status" value="1"/>
</dbReference>
<evidence type="ECO:0000259" key="3">
    <source>
        <dbReference type="Pfam" id="PF17783"/>
    </source>
</evidence>
<organism evidence="4 5">
    <name type="scientific">Aquirufa antheringensis</name>
    <dbReference type="NCBI Taxonomy" id="2516559"/>
    <lineage>
        <taxon>Bacteria</taxon>
        <taxon>Pseudomonadati</taxon>
        <taxon>Bacteroidota</taxon>
        <taxon>Cytophagia</taxon>
        <taxon>Cytophagales</taxon>
        <taxon>Flectobacillaceae</taxon>
        <taxon>Aquirufa</taxon>
    </lineage>
</organism>
<dbReference type="AlphaFoldDB" id="A0A4Q9BBG2"/>
<gene>
    <name evidence="4" type="ORF">EWU20_10555</name>
</gene>
<dbReference type="Pfam" id="PF17783">
    <property type="entry name" value="WHD_CvfB"/>
    <property type="match status" value="1"/>
</dbReference>
<sequence length="282" mass="32399">MENELKIGEYNHLRIIKEVPFGLYLDGYEDEILLPLQYVPETYEIDSSIDVFIYRDSEDRIIATTLKPYATIKQFAYLEVKSVTPLGVFLEWGLAKDLFVPFSQQYQKMVVGKFYLVYIYLDAQTDRIVASARIENFLPAFIEDEENRFAAGTKIEAVPFEYTDLGIKCLVNNCKIGMLFKNEIFTNVILGQSTFVYIENLREDGRLDLRLEPVGRIRLDAQVEKVLQAIKDNKGVLYLHDKSPAEDIYDQLGMSKKDFKKAIGGLYKSKLIALHSDCVSLL</sequence>
<dbReference type="Gene3D" id="2.40.50.140">
    <property type="entry name" value="Nucleic acid-binding proteins"/>
    <property type="match status" value="1"/>
</dbReference>
<accession>A0A4Q9BBG2</accession>
<evidence type="ECO:0000256" key="1">
    <source>
        <dbReference type="PIRNR" id="PIRNR012524"/>
    </source>
</evidence>
<comment type="caution">
    <text evidence="4">The sequence shown here is derived from an EMBL/GenBank/DDBJ whole genome shotgun (WGS) entry which is preliminary data.</text>
</comment>
<dbReference type="PANTHER" id="PTHR37296">
    <property type="entry name" value="CONSERVED VIRULENCE FACTOR B"/>
    <property type="match status" value="1"/>
</dbReference>